<keyword evidence="7" id="KW-0040">ANK repeat</keyword>
<dbReference type="PRINTS" id="PR00109">
    <property type="entry name" value="TYRKINASE"/>
</dbReference>
<proteinExistence type="inferred from homology"/>
<feature type="compositionally biased region" description="Polar residues" evidence="9">
    <location>
        <begin position="139"/>
        <end position="151"/>
    </location>
</feature>
<dbReference type="GO" id="GO:0004674">
    <property type="term" value="F:protein serine/threonine kinase activity"/>
    <property type="evidence" value="ECO:0007669"/>
    <property type="project" value="UniProtKB-KW"/>
</dbReference>
<dbReference type="SMART" id="SM00248">
    <property type="entry name" value="ANK"/>
    <property type="match status" value="3"/>
</dbReference>
<keyword evidence="12" id="KW-1185">Reference proteome</keyword>
<dbReference type="GO" id="GO:0005524">
    <property type="term" value="F:ATP binding"/>
    <property type="evidence" value="ECO:0007669"/>
    <property type="project" value="UniProtKB-UniRule"/>
</dbReference>
<dbReference type="InterPro" id="IPR051681">
    <property type="entry name" value="Ser/Thr_Kinases-Pseudokinases"/>
</dbReference>
<evidence type="ECO:0000259" key="10">
    <source>
        <dbReference type="PROSITE" id="PS50011"/>
    </source>
</evidence>
<dbReference type="InterPro" id="IPR011009">
    <property type="entry name" value="Kinase-like_dom_sf"/>
</dbReference>
<feature type="compositionally biased region" description="Low complexity" evidence="9">
    <location>
        <begin position="297"/>
        <end position="322"/>
    </location>
</feature>
<dbReference type="PANTHER" id="PTHR44329">
    <property type="entry name" value="SERINE/THREONINE-PROTEIN KINASE TNNI3K-RELATED"/>
    <property type="match status" value="1"/>
</dbReference>
<feature type="region of interest" description="Disordered" evidence="9">
    <location>
        <begin position="275"/>
        <end position="350"/>
    </location>
</feature>
<dbReference type="Proteomes" id="UP001205105">
    <property type="component" value="Unassembled WGS sequence"/>
</dbReference>
<keyword evidence="5" id="KW-0418">Kinase</keyword>
<dbReference type="Pfam" id="PF07714">
    <property type="entry name" value="PK_Tyr_Ser-Thr"/>
    <property type="match status" value="1"/>
</dbReference>
<dbReference type="InterPro" id="IPR000719">
    <property type="entry name" value="Prot_kinase_dom"/>
</dbReference>
<keyword evidence="4 8" id="KW-0547">Nucleotide-binding</keyword>
<dbReference type="PROSITE" id="PS00107">
    <property type="entry name" value="PROTEIN_KINASE_ATP"/>
    <property type="match status" value="1"/>
</dbReference>
<evidence type="ECO:0000256" key="8">
    <source>
        <dbReference type="PROSITE-ProRule" id="PRU10141"/>
    </source>
</evidence>
<feature type="compositionally biased region" description="Low complexity" evidence="9">
    <location>
        <begin position="152"/>
        <end position="163"/>
    </location>
</feature>
<dbReference type="InterPro" id="IPR002110">
    <property type="entry name" value="Ankyrin_rpt"/>
</dbReference>
<dbReference type="SUPFAM" id="SSF56112">
    <property type="entry name" value="Protein kinase-like (PK-like)"/>
    <property type="match status" value="1"/>
</dbReference>
<dbReference type="Gene3D" id="1.25.40.20">
    <property type="entry name" value="Ankyrin repeat-containing domain"/>
    <property type="match status" value="1"/>
</dbReference>
<sequence length="669" mass="70078">MGCSASKDDAEQDPWLLCLSGQVKQLERWLARGGNPCALDRQGGRGTLLHAAARGDQAECIKALVKAGADVNAVTKLRGSPLHAAAQHGTGHAVAALLESGADPYVKNAEGKTPMDVATANGFPQTAALMRAAGRPRPNSGQLDSLVPPSTHQQHSGHAQQQQRAVEGAAGLPAYLLAFQLGAAGGEGDMPSVPRPSGEASPDLHSTTSSDGLHSKSTTLSQDPLLSWIGSQLATRGGSTLLTAVPPAAAQQAQQAQPAQQAQQVGQQVAQQVEQQVGQQHAEQQRAEQGSGGSGRSSGSAAPSGSGTSNGAAGAAGHNSSRGTGGGRPVSPSGGSITTPTRTSTLGSSGGSLLVDNIRTWEVPYTELTLQQSIGAGSFGKVYKAKWHETLVAVKVLLDLENVNDSSLTLSNPVLVNLHKECSLMASLRHPNIVQFMGVCSCPPAMITEFCGKGSLTDVLKAGRSSPAKAAQLPWTRRLNMALDAAKGMLYLHKRGIIHRDLKSPNLLIDSQWRCKVADFNLSKLVEGTESSNSKTGTMAGANPKWLAPEVIGGYSATEKGDVWSYGVVMWELLTWDIPWNKVSPWTVVATVMNGGCLSMPPLDDPAQPLPGTAADNAAFAPHLPAYIALIKRCWAQIAYDRPTFEEVIHDLRNICEAFLRAPAADAPQ</sequence>
<dbReference type="PANTHER" id="PTHR44329:SF298">
    <property type="entry name" value="MIXED LINEAGE KINASE DOMAIN-LIKE PROTEIN"/>
    <property type="match status" value="1"/>
</dbReference>
<keyword evidence="2" id="KW-0723">Serine/threonine-protein kinase</keyword>
<dbReference type="SMART" id="SM00220">
    <property type="entry name" value="S_TKc"/>
    <property type="match status" value="1"/>
</dbReference>
<evidence type="ECO:0000256" key="6">
    <source>
        <dbReference type="ARBA" id="ARBA00022840"/>
    </source>
</evidence>
<name>A0AAD5DPC5_9CHLO</name>
<dbReference type="PROSITE" id="PS00108">
    <property type="entry name" value="PROTEIN_KINASE_ST"/>
    <property type="match status" value="1"/>
</dbReference>
<keyword evidence="6 8" id="KW-0067">ATP-binding</keyword>
<dbReference type="Gene3D" id="3.30.200.20">
    <property type="entry name" value="Phosphorylase Kinase, domain 1"/>
    <property type="match status" value="1"/>
</dbReference>
<evidence type="ECO:0000256" key="4">
    <source>
        <dbReference type="ARBA" id="ARBA00022741"/>
    </source>
</evidence>
<dbReference type="Gene3D" id="1.10.510.10">
    <property type="entry name" value="Transferase(Phosphotransferase) domain 1"/>
    <property type="match status" value="1"/>
</dbReference>
<dbReference type="CDD" id="cd13999">
    <property type="entry name" value="STKc_MAP3K-like"/>
    <property type="match status" value="1"/>
</dbReference>
<dbReference type="InterPro" id="IPR017441">
    <property type="entry name" value="Protein_kinase_ATP_BS"/>
</dbReference>
<evidence type="ECO:0000256" key="7">
    <source>
        <dbReference type="PROSITE-ProRule" id="PRU00023"/>
    </source>
</evidence>
<feature type="repeat" description="ANK" evidence="7">
    <location>
        <begin position="77"/>
        <end position="109"/>
    </location>
</feature>
<comment type="caution">
    <text evidence="11">The sequence shown here is derived from an EMBL/GenBank/DDBJ whole genome shotgun (WGS) entry which is preliminary data.</text>
</comment>
<dbReference type="InterPro" id="IPR008271">
    <property type="entry name" value="Ser/Thr_kinase_AS"/>
</dbReference>
<reference evidence="11" key="1">
    <citation type="submission" date="2020-11" db="EMBL/GenBank/DDBJ databases">
        <title>Chlorella ohadii genome sequencing and assembly.</title>
        <authorList>
            <person name="Murik O."/>
            <person name="Treves H."/>
            <person name="Kedem I."/>
            <person name="Shotland Y."/>
            <person name="Kaplan A."/>
        </authorList>
    </citation>
    <scope>NUCLEOTIDE SEQUENCE</scope>
    <source>
        <strain evidence="11">1</strain>
    </source>
</reference>
<dbReference type="PROSITE" id="PS50297">
    <property type="entry name" value="ANK_REP_REGION"/>
    <property type="match status" value="2"/>
</dbReference>
<comment type="similarity">
    <text evidence="1">Belongs to the protein kinase superfamily. TKL Ser/Thr protein kinase family.</text>
</comment>
<feature type="compositionally biased region" description="Low complexity" evidence="9">
    <location>
        <begin position="329"/>
        <end position="350"/>
    </location>
</feature>
<dbReference type="PROSITE" id="PS50011">
    <property type="entry name" value="PROTEIN_KINASE_DOM"/>
    <property type="match status" value="1"/>
</dbReference>
<feature type="domain" description="Protein kinase" evidence="10">
    <location>
        <begin position="368"/>
        <end position="660"/>
    </location>
</feature>
<feature type="region of interest" description="Disordered" evidence="9">
    <location>
        <begin position="134"/>
        <end position="166"/>
    </location>
</feature>
<evidence type="ECO:0000256" key="1">
    <source>
        <dbReference type="ARBA" id="ARBA00005843"/>
    </source>
</evidence>
<accession>A0AAD5DPC5</accession>
<organism evidence="11 12">
    <name type="scientific">Chlorella ohadii</name>
    <dbReference type="NCBI Taxonomy" id="2649997"/>
    <lineage>
        <taxon>Eukaryota</taxon>
        <taxon>Viridiplantae</taxon>
        <taxon>Chlorophyta</taxon>
        <taxon>core chlorophytes</taxon>
        <taxon>Trebouxiophyceae</taxon>
        <taxon>Chlorellales</taxon>
        <taxon>Chlorellaceae</taxon>
        <taxon>Chlorella clade</taxon>
        <taxon>Chlorella</taxon>
    </lineage>
</organism>
<dbReference type="EMBL" id="JADXDR010000094">
    <property type="protein sequence ID" value="KAI7839821.1"/>
    <property type="molecule type" value="Genomic_DNA"/>
</dbReference>
<feature type="binding site" evidence="8">
    <location>
        <position position="395"/>
    </location>
    <ligand>
        <name>ATP</name>
        <dbReference type="ChEBI" id="CHEBI:30616"/>
    </ligand>
</feature>
<evidence type="ECO:0000256" key="9">
    <source>
        <dbReference type="SAM" id="MobiDB-lite"/>
    </source>
</evidence>
<dbReference type="SUPFAM" id="SSF48403">
    <property type="entry name" value="Ankyrin repeat"/>
    <property type="match status" value="1"/>
</dbReference>
<dbReference type="PROSITE" id="PS50088">
    <property type="entry name" value="ANK_REPEAT"/>
    <property type="match status" value="2"/>
</dbReference>
<feature type="region of interest" description="Disordered" evidence="9">
    <location>
        <begin position="187"/>
        <end position="219"/>
    </location>
</feature>
<feature type="compositionally biased region" description="Polar residues" evidence="9">
    <location>
        <begin position="204"/>
        <end position="219"/>
    </location>
</feature>
<evidence type="ECO:0000313" key="11">
    <source>
        <dbReference type="EMBL" id="KAI7839821.1"/>
    </source>
</evidence>
<dbReference type="InterPro" id="IPR036770">
    <property type="entry name" value="Ankyrin_rpt-contain_sf"/>
</dbReference>
<evidence type="ECO:0000256" key="2">
    <source>
        <dbReference type="ARBA" id="ARBA00022527"/>
    </source>
</evidence>
<evidence type="ECO:0000313" key="12">
    <source>
        <dbReference type="Proteomes" id="UP001205105"/>
    </source>
</evidence>
<evidence type="ECO:0000256" key="3">
    <source>
        <dbReference type="ARBA" id="ARBA00022679"/>
    </source>
</evidence>
<evidence type="ECO:0000256" key="5">
    <source>
        <dbReference type="ARBA" id="ARBA00022777"/>
    </source>
</evidence>
<protein>
    <recommendedName>
        <fullName evidence="10">Protein kinase domain-containing protein</fullName>
    </recommendedName>
</protein>
<dbReference type="Pfam" id="PF12796">
    <property type="entry name" value="Ank_2"/>
    <property type="match status" value="1"/>
</dbReference>
<feature type="repeat" description="ANK" evidence="7">
    <location>
        <begin position="44"/>
        <end position="76"/>
    </location>
</feature>
<dbReference type="InterPro" id="IPR001245">
    <property type="entry name" value="Ser-Thr/Tyr_kinase_cat_dom"/>
</dbReference>
<dbReference type="AlphaFoldDB" id="A0AAD5DPC5"/>
<gene>
    <name evidence="11" type="ORF">COHA_006442</name>
</gene>
<keyword evidence="3" id="KW-0808">Transferase</keyword>